<comment type="caution">
    <text evidence="1">The sequence shown here is derived from an EMBL/GenBank/DDBJ whole genome shotgun (WGS) entry which is preliminary data.</text>
</comment>
<proteinExistence type="predicted"/>
<name>A0ABW3VGW8_9PSEU</name>
<dbReference type="EMBL" id="JBHTMB010000133">
    <property type="protein sequence ID" value="MFD1234522.1"/>
    <property type="molecule type" value="Genomic_DNA"/>
</dbReference>
<gene>
    <name evidence="1" type="ORF">ACFQ34_14630</name>
</gene>
<protein>
    <submittedName>
        <fullName evidence="1">Glycosyltransferase family 1 protein</fullName>
    </submittedName>
</protein>
<dbReference type="Proteomes" id="UP001597182">
    <property type="component" value="Unassembled WGS sequence"/>
</dbReference>
<organism evidence="1 2">
    <name type="scientific">Pseudonocardia benzenivorans</name>
    <dbReference type="NCBI Taxonomy" id="228005"/>
    <lineage>
        <taxon>Bacteria</taxon>
        <taxon>Bacillati</taxon>
        <taxon>Actinomycetota</taxon>
        <taxon>Actinomycetes</taxon>
        <taxon>Pseudonocardiales</taxon>
        <taxon>Pseudonocardiaceae</taxon>
        <taxon>Pseudonocardia</taxon>
    </lineage>
</organism>
<accession>A0ABW3VGW8</accession>
<dbReference type="Gene3D" id="3.40.50.2000">
    <property type="entry name" value="Glycogen Phosphorylase B"/>
    <property type="match status" value="1"/>
</dbReference>
<evidence type="ECO:0000313" key="1">
    <source>
        <dbReference type="EMBL" id="MFD1234522.1"/>
    </source>
</evidence>
<keyword evidence="2" id="KW-1185">Reference proteome</keyword>
<dbReference type="SUPFAM" id="SSF53756">
    <property type="entry name" value="UDP-Glycosyltransferase/glycogen phosphorylase"/>
    <property type="match status" value="1"/>
</dbReference>
<dbReference type="RefSeq" id="WP_346089843.1">
    <property type="nucleotide sequence ID" value="NZ_BAABKS010000005.1"/>
</dbReference>
<sequence>MSGPTLDGRPARAGGPTDVLTVASVPSGHVYVRHLSDPLADDGVRRLPDPRPCPAPSDQSVWWPPVMLDPGWVADNHRSFDVFHVHFGFDAQPVDDLRALVQTLRRFGKPLVYTVHDLRNPHHVHRDAHDRHLDVLVPAADALVTLTAGAAAEIARRWGREPFVLPHPHVVDLPSIDAPRAARAETVVGIHLKSLRANMDPMPVLETAAAVINRLDGVVLRVDVHTDVMDPAGDRHDPALAEWLTRAHRRGLLRLEVHDFFPDDELWTYLRDRIDVSILPYRFGTHSGWLEACHDLGTVVVAPSCGYFRDQRPCLTYRNDERDGFDPVSLTGAIVGACGGRPPQRPGRDRRTAERIAVAAAHRRIYDQVRR</sequence>
<evidence type="ECO:0000313" key="2">
    <source>
        <dbReference type="Proteomes" id="UP001597182"/>
    </source>
</evidence>
<reference evidence="2" key="1">
    <citation type="journal article" date="2019" name="Int. J. Syst. Evol. Microbiol.">
        <title>The Global Catalogue of Microorganisms (GCM) 10K type strain sequencing project: providing services to taxonomists for standard genome sequencing and annotation.</title>
        <authorList>
            <consortium name="The Broad Institute Genomics Platform"/>
            <consortium name="The Broad Institute Genome Sequencing Center for Infectious Disease"/>
            <person name="Wu L."/>
            <person name="Ma J."/>
        </authorList>
    </citation>
    <scope>NUCLEOTIDE SEQUENCE [LARGE SCALE GENOMIC DNA]</scope>
    <source>
        <strain evidence="2">CCUG 49018</strain>
    </source>
</reference>